<comment type="caution">
    <text evidence="1">The sequence shown here is derived from an EMBL/GenBank/DDBJ whole genome shotgun (WGS) entry which is preliminary data.</text>
</comment>
<dbReference type="Proteomes" id="UP000237271">
    <property type="component" value="Unassembled WGS sequence"/>
</dbReference>
<sequence>MDDICKCPELRFQSPTESEPRTLELADGLAEISSKDIILTGCVGCIDGWLCEIRAPSAKELPDVTFFSRVTTKVCDSLSRLTGYCFDSPGMVGDSIAFKKWK</sequence>
<dbReference type="EMBL" id="NCKW01011059">
    <property type="protein sequence ID" value="POM64713.1"/>
    <property type="molecule type" value="Genomic_DNA"/>
</dbReference>
<organism evidence="1 2">
    <name type="scientific">Phytophthora palmivora</name>
    <dbReference type="NCBI Taxonomy" id="4796"/>
    <lineage>
        <taxon>Eukaryota</taxon>
        <taxon>Sar</taxon>
        <taxon>Stramenopiles</taxon>
        <taxon>Oomycota</taxon>
        <taxon>Peronosporomycetes</taxon>
        <taxon>Peronosporales</taxon>
        <taxon>Peronosporaceae</taxon>
        <taxon>Phytophthora</taxon>
    </lineage>
</organism>
<proteinExistence type="predicted"/>
<reference evidence="1 2" key="1">
    <citation type="journal article" date="2017" name="Genome Biol. Evol.">
        <title>Phytophthora megakarya and P. palmivora, closely related causal agents of cacao black pod rot, underwent increases in genome sizes and gene numbers by different mechanisms.</title>
        <authorList>
            <person name="Ali S.S."/>
            <person name="Shao J."/>
            <person name="Lary D.J."/>
            <person name="Kronmiller B."/>
            <person name="Shen D."/>
            <person name="Strem M.D."/>
            <person name="Amoako-Attah I."/>
            <person name="Akrofi A.Y."/>
            <person name="Begoude B.A."/>
            <person name="Ten Hoopen G.M."/>
            <person name="Coulibaly K."/>
            <person name="Kebe B.I."/>
            <person name="Melnick R.L."/>
            <person name="Guiltinan M.J."/>
            <person name="Tyler B.M."/>
            <person name="Meinhardt L.W."/>
            <person name="Bailey B.A."/>
        </authorList>
    </citation>
    <scope>NUCLEOTIDE SEQUENCE [LARGE SCALE GENOMIC DNA]</scope>
    <source>
        <strain evidence="2">sbr112.9</strain>
    </source>
</reference>
<keyword evidence="2" id="KW-1185">Reference proteome</keyword>
<dbReference type="AlphaFoldDB" id="A0A2P4XGP1"/>
<evidence type="ECO:0000313" key="1">
    <source>
        <dbReference type="EMBL" id="POM64713.1"/>
    </source>
</evidence>
<name>A0A2P4XGP1_9STRA</name>
<evidence type="ECO:0000313" key="2">
    <source>
        <dbReference type="Proteomes" id="UP000237271"/>
    </source>
</evidence>
<dbReference type="OrthoDB" id="109201at2759"/>
<accession>A0A2P4XGP1</accession>
<protein>
    <submittedName>
        <fullName evidence="1">Uncharacterized protein</fullName>
    </submittedName>
</protein>
<gene>
    <name evidence="1" type="ORF">PHPALM_19725</name>
</gene>